<dbReference type="InterPro" id="IPR000150">
    <property type="entry name" value="Cof"/>
</dbReference>
<dbReference type="SUPFAM" id="SSF56784">
    <property type="entry name" value="HAD-like"/>
    <property type="match status" value="1"/>
</dbReference>
<dbReference type="CDD" id="cd07516">
    <property type="entry name" value="HAD_Pase"/>
    <property type="match status" value="1"/>
</dbReference>
<dbReference type="SFLD" id="SFLDS00003">
    <property type="entry name" value="Haloacid_Dehalogenase"/>
    <property type="match status" value="1"/>
</dbReference>
<dbReference type="eggNOG" id="COG0561">
    <property type="taxonomic scope" value="Bacteria"/>
</dbReference>
<accession>F2NB49</accession>
<dbReference type="Gene3D" id="3.30.1240.10">
    <property type="match status" value="1"/>
</dbReference>
<protein>
    <submittedName>
        <fullName evidence="1">Cof-like hydrolase</fullName>
    </submittedName>
</protein>
<dbReference type="KEGG" id="cgo:Corgl_1704"/>
<dbReference type="InterPro" id="IPR036412">
    <property type="entry name" value="HAD-like_sf"/>
</dbReference>
<dbReference type="PANTHER" id="PTHR10000:SF55">
    <property type="entry name" value="5-AMINO-6-(5-PHOSPHO-D-RIBITYLAMINO)URACIL PHOSPHATASE YCSE"/>
    <property type="match status" value="1"/>
</dbReference>
<dbReference type="SFLD" id="SFLDG01140">
    <property type="entry name" value="C2.B:_Phosphomannomutase_and_P"/>
    <property type="match status" value="1"/>
</dbReference>
<proteinExistence type="predicted"/>
<dbReference type="GO" id="GO:0005829">
    <property type="term" value="C:cytosol"/>
    <property type="evidence" value="ECO:0007669"/>
    <property type="project" value="TreeGrafter"/>
</dbReference>
<sequence length="287" mass="31696">MIRLIASDMDGTLMSGADGLSSRNASAIRSAQALGAEFIVVTGRSYEEAAPYLHDAGIACDYVLMNGSELRNDAGELLRSRYLSQDAVEACTKRLQEENVYLELYTTTGIFSTSSEDQLDWAIATKITYLMPGASPREAQNQAIIDFWKRTKICRFDEADELWNQRGSVGKIVMFSADLPKLSRLREEFAAQSDLNAACSFPVNLELTDKHANKGRALKMYARAKDIDLKDVMTIGDSYNDLSMLHPEFGYPVAVENAPDDVKRAAKYVTASNQADGVASAIERYLT</sequence>
<gene>
    <name evidence="1" type="ordered locus">Corgl_1704</name>
</gene>
<organism evidence="1 2">
    <name type="scientific">Coriobacterium glomerans (strain ATCC 49209 / DSM 20642 / JCM 10262 / PW2)</name>
    <dbReference type="NCBI Taxonomy" id="700015"/>
    <lineage>
        <taxon>Bacteria</taxon>
        <taxon>Bacillati</taxon>
        <taxon>Actinomycetota</taxon>
        <taxon>Coriobacteriia</taxon>
        <taxon>Coriobacteriales</taxon>
        <taxon>Coriobacteriaceae</taxon>
        <taxon>Coriobacterium</taxon>
    </lineage>
</organism>
<dbReference type="HOGENOM" id="CLU_044146_1_3_11"/>
<dbReference type="NCBIfam" id="TIGR00099">
    <property type="entry name" value="Cof-subfamily"/>
    <property type="match status" value="1"/>
</dbReference>
<dbReference type="GO" id="GO:0000287">
    <property type="term" value="F:magnesium ion binding"/>
    <property type="evidence" value="ECO:0007669"/>
    <property type="project" value="TreeGrafter"/>
</dbReference>
<keyword evidence="1" id="KW-0378">Hydrolase</keyword>
<evidence type="ECO:0000313" key="1">
    <source>
        <dbReference type="EMBL" id="AEB07800.1"/>
    </source>
</evidence>
<dbReference type="PANTHER" id="PTHR10000">
    <property type="entry name" value="PHOSPHOSERINE PHOSPHATASE"/>
    <property type="match status" value="1"/>
</dbReference>
<dbReference type="EMBL" id="CP002628">
    <property type="protein sequence ID" value="AEB07800.1"/>
    <property type="molecule type" value="Genomic_DNA"/>
</dbReference>
<dbReference type="Pfam" id="PF08282">
    <property type="entry name" value="Hydrolase_3"/>
    <property type="match status" value="1"/>
</dbReference>
<dbReference type="InterPro" id="IPR006379">
    <property type="entry name" value="HAD-SF_hydro_IIB"/>
</dbReference>
<dbReference type="STRING" id="700015.Corgl_1704"/>
<keyword evidence="2" id="KW-1185">Reference proteome</keyword>
<dbReference type="NCBIfam" id="TIGR01484">
    <property type="entry name" value="HAD-SF-IIB"/>
    <property type="match status" value="1"/>
</dbReference>
<name>F2NB49_CORGP</name>
<dbReference type="InterPro" id="IPR023214">
    <property type="entry name" value="HAD_sf"/>
</dbReference>
<dbReference type="AlphaFoldDB" id="F2NB49"/>
<dbReference type="RefSeq" id="WP_013709542.1">
    <property type="nucleotide sequence ID" value="NC_015389.1"/>
</dbReference>
<evidence type="ECO:0000313" key="2">
    <source>
        <dbReference type="Proteomes" id="UP000006851"/>
    </source>
</evidence>
<dbReference type="Proteomes" id="UP000006851">
    <property type="component" value="Chromosome"/>
</dbReference>
<dbReference type="OrthoDB" id="3180855at2"/>
<dbReference type="Gene3D" id="3.40.50.1000">
    <property type="entry name" value="HAD superfamily/HAD-like"/>
    <property type="match status" value="1"/>
</dbReference>
<dbReference type="GO" id="GO:0016791">
    <property type="term" value="F:phosphatase activity"/>
    <property type="evidence" value="ECO:0007669"/>
    <property type="project" value="TreeGrafter"/>
</dbReference>
<reference evidence="2" key="1">
    <citation type="journal article" date="2013" name="Stand. Genomic Sci.">
        <title>Complete genome sequence of Coriobacterium glomerans type strain (PW2(T)) from the midgut of Pyrrhocoris apterus L. (red soldier bug).</title>
        <authorList>
            <person name="Stackebrandt E."/>
            <person name="Zeytun A."/>
            <person name="Lapidus A."/>
            <person name="Nolan M."/>
            <person name="Lucas S."/>
            <person name="Hammon N."/>
            <person name="Deshpande S."/>
            <person name="Cheng J.F."/>
            <person name="Tapia R."/>
            <person name="Goodwin L.A."/>
            <person name="Pitluck S."/>
            <person name="Liolios K."/>
            <person name="Pagani I."/>
            <person name="Ivanova N."/>
            <person name="Mavromatis K."/>
            <person name="Mikhailova N."/>
            <person name="Huntemann M."/>
            <person name="Pati A."/>
            <person name="Chen A."/>
            <person name="Palaniappan K."/>
            <person name="Chang Y.J."/>
            <person name="Land M."/>
            <person name="Hauser L."/>
            <person name="Rohde M."/>
            <person name="Pukall R."/>
            <person name="Goker M."/>
            <person name="Detter J.C."/>
            <person name="Woyke T."/>
            <person name="Bristow J."/>
            <person name="Eisen J.A."/>
            <person name="Markowitz V."/>
            <person name="Hugenholtz P."/>
            <person name="Kyrpides N.C."/>
            <person name="Klenk H.P."/>
        </authorList>
    </citation>
    <scope>NUCLEOTIDE SEQUENCE</scope>
    <source>
        <strain evidence="2">ATCC 49209 / DSM 20642 / JCM 10262 / PW2</strain>
    </source>
</reference>